<sequence length="56" mass="5920">VHTTQKSLFNFSDGIERSDNGPAVVSTVEILAVAEIDDSVSVQENETRSTGGIVSL</sequence>
<evidence type="ECO:0000313" key="1">
    <source>
        <dbReference type="EMBL" id="GAG88304.1"/>
    </source>
</evidence>
<comment type="caution">
    <text evidence="1">The sequence shown here is derived from an EMBL/GenBank/DDBJ whole genome shotgun (WGS) entry which is preliminary data.</text>
</comment>
<gene>
    <name evidence="1" type="ORF">S01H4_22577</name>
</gene>
<name>X1AYJ7_9ZZZZ</name>
<protein>
    <submittedName>
        <fullName evidence="1">Uncharacterized protein</fullName>
    </submittedName>
</protein>
<dbReference type="EMBL" id="BART01010366">
    <property type="protein sequence ID" value="GAG88304.1"/>
    <property type="molecule type" value="Genomic_DNA"/>
</dbReference>
<dbReference type="AlphaFoldDB" id="X1AYJ7"/>
<organism evidence="1">
    <name type="scientific">marine sediment metagenome</name>
    <dbReference type="NCBI Taxonomy" id="412755"/>
    <lineage>
        <taxon>unclassified sequences</taxon>
        <taxon>metagenomes</taxon>
        <taxon>ecological metagenomes</taxon>
    </lineage>
</organism>
<feature type="non-terminal residue" evidence="1">
    <location>
        <position position="1"/>
    </location>
</feature>
<reference evidence="1" key="1">
    <citation type="journal article" date="2014" name="Front. Microbiol.">
        <title>High frequency of phylogenetically diverse reductive dehalogenase-homologous genes in deep subseafloor sedimentary metagenomes.</title>
        <authorList>
            <person name="Kawai M."/>
            <person name="Futagami T."/>
            <person name="Toyoda A."/>
            <person name="Takaki Y."/>
            <person name="Nishi S."/>
            <person name="Hori S."/>
            <person name="Arai W."/>
            <person name="Tsubouchi T."/>
            <person name="Morono Y."/>
            <person name="Uchiyama I."/>
            <person name="Ito T."/>
            <person name="Fujiyama A."/>
            <person name="Inagaki F."/>
            <person name="Takami H."/>
        </authorList>
    </citation>
    <scope>NUCLEOTIDE SEQUENCE</scope>
    <source>
        <strain evidence="1">Expedition CK06-06</strain>
    </source>
</reference>
<proteinExistence type="predicted"/>
<accession>X1AYJ7</accession>